<dbReference type="PROSITE" id="PS51257">
    <property type="entry name" value="PROKAR_LIPOPROTEIN"/>
    <property type="match status" value="1"/>
</dbReference>
<dbReference type="InterPro" id="IPR000914">
    <property type="entry name" value="SBP_5_dom"/>
</dbReference>
<dbReference type="GO" id="GO:0015833">
    <property type="term" value="P:peptide transport"/>
    <property type="evidence" value="ECO:0007669"/>
    <property type="project" value="TreeGrafter"/>
</dbReference>
<evidence type="ECO:0000256" key="2">
    <source>
        <dbReference type="ARBA" id="ARBA00005695"/>
    </source>
</evidence>
<dbReference type="Gene3D" id="3.40.190.10">
    <property type="entry name" value="Periplasmic binding protein-like II"/>
    <property type="match status" value="1"/>
</dbReference>
<dbReference type="GO" id="GO:0030313">
    <property type="term" value="C:cell envelope"/>
    <property type="evidence" value="ECO:0007669"/>
    <property type="project" value="UniProtKB-SubCell"/>
</dbReference>
<dbReference type="GO" id="GO:0043190">
    <property type="term" value="C:ATP-binding cassette (ABC) transporter complex"/>
    <property type="evidence" value="ECO:0007669"/>
    <property type="project" value="InterPro"/>
</dbReference>
<evidence type="ECO:0000313" key="7">
    <source>
        <dbReference type="Proteomes" id="UP000287171"/>
    </source>
</evidence>
<protein>
    <submittedName>
        <fullName evidence="6">ABC transporter substrate-binding protein</fullName>
    </submittedName>
</protein>
<accession>A0A402BGH7</accession>
<dbReference type="RefSeq" id="WP_246039281.1">
    <property type="nucleotide sequence ID" value="NZ_BIFT01000002.1"/>
</dbReference>
<evidence type="ECO:0000256" key="4">
    <source>
        <dbReference type="ARBA" id="ARBA00022729"/>
    </source>
</evidence>
<comment type="subcellular location">
    <subcellularLocation>
        <location evidence="1">Cell envelope</location>
    </subcellularLocation>
</comment>
<dbReference type="PANTHER" id="PTHR30290:SF10">
    <property type="entry name" value="PERIPLASMIC OLIGOPEPTIDE-BINDING PROTEIN-RELATED"/>
    <property type="match status" value="1"/>
</dbReference>
<comment type="similarity">
    <text evidence="2">Belongs to the bacterial solute-binding protein 5 family.</text>
</comment>
<dbReference type="Gene3D" id="3.90.76.10">
    <property type="entry name" value="Dipeptide-binding Protein, Domain 1"/>
    <property type="match status" value="1"/>
</dbReference>
<evidence type="ECO:0000313" key="6">
    <source>
        <dbReference type="EMBL" id="GCE30511.1"/>
    </source>
</evidence>
<evidence type="ECO:0000259" key="5">
    <source>
        <dbReference type="Pfam" id="PF00496"/>
    </source>
</evidence>
<dbReference type="GO" id="GO:1904680">
    <property type="term" value="F:peptide transmembrane transporter activity"/>
    <property type="evidence" value="ECO:0007669"/>
    <property type="project" value="TreeGrafter"/>
</dbReference>
<proteinExistence type="inferred from homology"/>
<gene>
    <name evidence="6" type="ORF">KDA_59950</name>
</gene>
<keyword evidence="3" id="KW-0813">Transport</keyword>
<organism evidence="6 7">
    <name type="scientific">Dictyobacter alpinus</name>
    <dbReference type="NCBI Taxonomy" id="2014873"/>
    <lineage>
        <taxon>Bacteria</taxon>
        <taxon>Bacillati</taxon>
        <taxon>Chloroflexota</taxon>
        <taxon>Ktedonobacteria</taxon>
        <taxon>Ktedonobacterales</taxon>
        <taxon>Dictyobacteraceae</taxon>
        <taxon>Dictyobacter</taxon>
    </lineage>
</organism>
<dbReference type="Gene3D" id="3.10.105.10">
    <property type="entry name" value="Dipeptide-binding Protein, Domain 3"/>
    <property type="match status" value="1"/>
</dbReference>
<dbReference type="SUPFAM" id="SSF53850">
    <property type="entry name" value="Periplasmic binding protein-like II"/>
    <property type="match status" value="1"/>
</dbReference>
<name>A0A402BGH7_9CHLR</name>
<dbReference type="GO" id="GO:0042597">
    <property type="term" value="C:periplasmic space"/>
    <property type="evidence" value="ECO:0007669"/>
    <property type="project" value="UniProtKB-ARBA"/>
</dbReference>
<comment type="caution">
    <text evidence="6">The sequence shown here is derived from an EMBL/GenBank/DDBJ whole genome shotgun (WGS) entry which is preliminary data.</text>
</comment>
<keyword evidence="4" id="KW-0732">Signal</keyword>
<reference evidence="7" key="1">
    <citation type="submission" date="2018-12" db="EMBL/GenBank/DDBJ databases">
        <title>Tengunoibacter tsumagoiensis gen. nov., sp. nov., Dictyobacter kobayashii sp. nov., D. alpinus sp. nov., and D. joshuensis sp. nov. and description of Dictyobacteraceae fam. nov. within the order Ktedonobacterales isolated from Tengu-no-mugimeshi.</title>
        <authorList>
            <person name="Wang C.M."/>
            <person name="Zheng Y."/>
            <person name="Sakai Y."/>
            <person name="Toyoda A."/>
            <person name="Minakuchi Y."/>
            <person name="Abe K."/>
            <person name="Yokota A."/>
            <person name="Yabe S."/>
        </authorList>
    </citation>
    <scope>NUCLEOTIDE SEQUENCE [LARGE SCALE GENOMIC DNA]</scope>
    <source>
        <strain evidence="7">Uno16</strain>
    </source>
</reference>
<dbReference type="FunFam" id="3.90.76.10:FF:000001">
    <property type="entry name" value="Oligopeptide ABC transporter substrate-binding protein"/>
    <property type="match status" value="1"/>
</dbReference>
<dbReference type="AlphaFoldDB" id="A0A402BGH7"/>
<sequence>MMSSLRKNRPHSIFLFLLAVFTIVLSACGGSTSTPDKGSTTPDANQVLRFPNVGTADIGKLDPASGPDSNSNLAINMILTGLVKHDKDLRVLPDQANSWDVSKDNKVYTFHLRSDVTFSDGTPVTAQSYVYTWTRALLPEVKSPNAPVLEEAIVGANDVITGKSKTLSGVKALDDHTLQVNLVRPTSYFLQVLTVSLFYPLNQKVIEKYGQADWVNNVAGSAIGTGPFVVKSWQHAAKMTFVPNPHYYGKKTRLKEVQMSFLRQIPTAFKSYQAGQFDFTWGISSTDQLQAQNIPGFVRKPVLESDLLFFNNKTAPFDKAAVRQAFAAAIDKKTLAKVVFHDTVTPASTIIPPGMPGAQADYPGIPFDPAKAKSLMKSAYPDLSKVPPISFSYPSSQVPPELAEALQQMWQENLGVKVKLNGMELTTYNAATTKRTVQFGFTQWGVYFPDPYEWLDLSLLSTSANNNGNWSNPEFDKTVAQAEQTSGDARLALYAKAERIAIDNVGWLPIDHQSQAAIIPDKVHGLTLNSNGLYFGDWSDIYMTK</sequence>
<keyword evidence="7" id="KW-1185">Reference proteome</keyword>
<evidence type="ECO:0000256" key="3">
    <source>
        <dbReference type="ARBA" id="ARBA00022448"/>
    </source>
</evidence>
<feature type="domain" description="Solute-binding protein family 5" evidence="5">
    <location>
        <begin position="92"/>
        <end position="465"/>
    </location>
</feature>
<dbReference type="CDD" id="cd08504">
    <property type="entry name" value="PBP2_OppA"/>
    <property type="match status" value="1"/>
</dbReference>
<dbReference type="EMBL" id="BIFT01000002">
    <property type="protein sequence ID" value="GCE30511.1"/>
    <property type="molecule type" value="Genomic_DNA"/>
</dbReference>
<dbReference type="PIRSF" id="PIRSF002741">
    <property type="entry name" value="MppA"/>
    <property type="match status" value="1"/>
</dbReference>
<dbReference type="Pfam" id="PF00496">
    <property type="entry name" value="SBP_bac_5"/>
    <property type="match status" value="1"/>
</dbReference>
<dbReference type="PANTHER" id="PTHR30290">
    <property type="entry name" value="PERIPLASMIC BINDING COMPONENT OF ABC TRANSPORTER"/>
    <property type="match status" value="1"/>
</dbReference>
<dbReference type="InterPro" id="IPR030678">
    <property type="entry name" value="Peptide/Ni-bd"/>
</dbReference>
<dbReference type="Proteomes" id="UP000287171">
    <property type="component" value="Unassembled WGS sequence"/>
</dbReference>
<evidence type="ECO:0000256" key="1">
    <source>
        <dbReference type="ARBA" id="ARBA00004196"/>
    </source>
</evidence>
<dbReference type="InterPro" id="IPR039424">
    <property type="entry name" value="SBP_5"/>
</dbReference>